<feature type="region of interest" description="Disordered" evidence="1">
    <location>
        <begin position="1"/>
        <end position="40"/>
    </location>
</feature>
<dbReference type="EMBL" id="JAZDWU010000003">
    <property type="protein sequence ID" value="KAL0008128.1"/>
    <property type="molecule type" value="Genomic_DNA"/>
</dbReference>
<dbReference type="AlphaFoldDB" id="A0AAW2DEI8"/>
<accession>A0AAW2DEI8</accession>
<proteinExistence type="predicted"/>
<comment type="caution">
    <text evidence="2">The sequence shown here is derived from an EMBL/GenBank/DDBJ whole genome shotgun (WGS) entry which is preliminary data.</text>
</comment>
<organism evidence="2 3">
    <name type="scientific">Lithocarpus litseifolius</name>
    <dbReference type="NCBI Taxonomy" id="425828"/>
    <lineage>
        <taxon>Eukaryota</taxon>
        <taxon>Viridiplantae</taxon>
        <taxon>Streptophyta</taxon>
        <taxon>Embryophyta</taxon>
        <taxon>Tracheophyta</taxon>
        <taxon>Spermatophyta</taxon>
        <taxon>Magnoliopsida</taxon>
        <taxon>eudicotyledons</taxon>
        <taxon>Gunneridae</taxon>
        <taxon>Pentapetalae</taxon>
        <taxon>rosids</taxon>
        <taxon>fabids</taxon>
        <taxon>Fagales</taxon>
        <taxon>Fagaceae</taxon>
        <taxon>Lithocarpus</taxon>
    </lineage>
</organism>
<feature type="region of interest" description="Disordered" evidence="1">
    <location>
        <begin position="90"/>
        <end position="117"/>
    </location>
</feature>
<dbReference type="Proteomes" id="UP001459277">
    <property type="component" value="Unassembled WGS sequence"/>
</dbReference>
<protein>
    <submittedName>
        <fullName evidence="2">Uncharacterized protein</fullName>
    </submittedName>
</protein>
<keyword evidence="3" id="KW-1185">Reference proteome</keyword>
<evidence type="ECO:0000313" key="3">
    <source>
        <dbReference type="Proteomes" id="UP001459277"/>
    </source>
</evidence>
<reference evidence="2 3" key="1">
    <citation type="submission" date="2024-01" db="EMBL/GenBank/DDBJ databases">
        <title>A telomere-to-telomere, gap-free genome of sweet tea (Lithocarpus litseifolius).</title>
        <authorList>
            <person name="Zhou J."/>
        </authorList>
    </citation>
    <scope>NUCLEOTIDE SEQUENCE [LARGE SCALE GENOMIC DNA]</scope>
    <source>
        <strain evidence="2">Zhou-2022a</strain>
        <tissue evidence="2">Leaf</tissue>
    </source>
</reference>
<name>A0AAW2DEI8_9ROSI</name>
<evidence type="ECO:0000256" key="1">
    <source>
        <dbReference type="SAM" id="MobiDB-lite"/>
    </source>
</evidence>
<evidence type="ECO:0000313" key="2">
    <source>
        <dbReference type="EMBL" id="KAL0008128.1"/>
    </source>
</evidence>
<feature type="compositionally biased region" description="Polar residues" evidence="1">
    <location>
        <begin position="90"/>
        <end position="105"/>
    </location>
</feature>
<feature type="compositionally biased region" description="Basic residues" evidence="1">
    <location>
        <begin position="17"/>
        <end position="27"/>
    </location>
</feature>
<sequence length="117" mass="12491">MEALGGGLGELWNSNHPFRKRPKKPNSKSKSSNSAAATGRAGYQFPLKQAVMAGWLAVADNTIAQLREHWTKQKPLNSDSNALTKVSLSDNDTSQFGETSSNSYCKGTFSGGKTSGP</sequence>
<gene>
    <name evidence="2" type="ORF">SO802_009630</name>
</gene>